<dbReference type="CDD" id="cd15457">
    <property type="entry name" value="NADAR"/>
    <property type="match status" value="1"/>
</dbReference>
<dbReference type="InterPro" id="IPR037238">
    <property type="entry name" value="YbiA-like_sf"/>
</dbReference>
<evidence type="ECO:0000313" key="2">
    <source>
        <dbReference type="EMBL" id="QJA92863.1"/>
    </source>
</evidence>
<reference evidence="2" key="1">
    <citation type="submission" date="2020-03" db="EMBL/GenBank/DDBJ databases">
        <title>The deep terrestrial virosphere.</title>
        <authorList>
            <person name="Holmfeldt K."/>
            <person name="Nilsson E."/>
            <person name="Simone D."/>
            <person name="Lopez-Fernandez M."/>
            <person name="Wu X."/>
            <person name="de Brujin I."/>
            <person name="Lundin D."/>
            <person name="Andersson A."/>
            <person name="Bertilsson S."/>
            <person name="Dopson M."/>
        </authorList>
    </citation>
    <scope>NUCLEOTIDE SEQUENCE</scope>
    <source>
        <strain evidence="2">MM415B04442</strain>
    </source>
</reference>
<dbReference type="EMBL" id="MT143102">
    <property type="protein sequence ID" value="QJA92863.1"/>
    <property type="molecule type" value="Genomic_DNA"/>
</dbReference>
<dbReference type="InterPro" id="IPR012816">
    <property type="entry name" value="NADAR"/>
</dbReference>
<accession>A0A6M3LEL2</accession>
<protein>
    <recommendedName>
        <fullName evidence="1">NADAR domain-containing protein</fullName>
    </recommendedName>
</protein>
<gene>
    <name evidence="2" type="ORF">MM415B04442_0009</name>
</gene>
<dbReference type="SUPFAM" id="SSF143990">
    <property type="entry name" value="YbiA-like"/>
    <property type="match status" value="1"/>
</dbReference>
<dbReference type="Pfam" id="PF08719">
    <property type="entry name" value="NADAR"/>
    <property type="match status" value="1"/>
</dbReference>
<evidence type="ECO:0000259" key="1">
    <source>
        <dbReference type="Pfam" id="PF08719"/>
    </source>
</evidence>
<name>A0A6M3LEL2_9ZZZZ</name>
<proteinExistence type="predicted"/>
<feature type="domain" description="NADAR" evidence="1">
    <location>
        <begin position="12"/>
        <end position="141"/>
    </location>
</feature>
<sequence length="153" mass="18077">MKKDVIQGFKGEYSFLSPFYPSRISYEGNIFKSVIHFYVFHKTYNDNEKALILSKQTPYEIYNLGKNLKFKSKEWKNIKERVMFTGYVLYLNQNSDFTKSLLETSNSQLIHQIIPPDKYWGTDQSTGEGRNRLGAILSTIRYIFFKIIKKETE</sequence>
<dbReference type="Gene3D" id="1.10.357.40">
    <property type="entry name" value="YbiA-like"/>
    <property type="match status" value="1"/>
</dbReference>
<dbReference type="AlphaFoldDB" id="A0A6M3LEL2"/>
<organism evidence="2">
    <name type="scientific">viral metagenome</name>
    <dbReference type="NCBI Taxonomy" id="1070528"/>
    <lineage>
        <taxon>unclassified sequences</taxon>
        <taxon>metagenomes</taxon>
        <taxon>organismal metagenomes</taxon>
    </lineage>
</organism>